<dbReference type="PROSITE" id="PS00671">
    <property type="entry name" value="D_2_HYDROXYACID_DH_3"/>
    <property type="match status" value="1"/>
</dbReference>
<dbReference type="InterPro" id="IPR006139">
    <property type="entry name" value="D-isomer_2_OHA_DH_cat_dom"/>
</dbReference>
<evidence type="ECO:0000256" key="2">
    <source>
        <dbReference type="ARBA" id="ARBA00023002"/>
    </source>
</evidence>
<dbReference type="PANTHER" id="PTHR43761:SF1">
    <property type="entry name" value="D-ISOMER SPECIFIC 2-HYDROXYACID DEHYDROGENASE CATALYTIC DOMAIN-CONTAINING PROTEIN-RELATED"/>
    <property type="match status" value="1"/>
</dbReference>
<keyword evidence="8" id="KW-1185">Reference proteome</keyword>
<dbReference type="InterPro" id="IPR043322">
    <property type="entry name" value="CtBP"/>
</dbReference>
<dbReference type="SUPFAM" id="SSF51735">
    <property type="entry name" value="NAD(P)-binding Rossmann-fold domains"/>
    <property type="match status" value="1"/>
</dbReference>
<evidence type="ECO:0000259" key="6">
    <source>
        <dbReference type="Pfam" id="PF02826"/>
    </source>
</evidence>
<keyword evidence="3" id="KW-0520">NAD</keyword>
<feature type="domain" description="D-isomer specific 2-hydroxyacid dehydrogenase NAD-binding" evidence="6">
    <location>
        <begin position="109"/>
        <end position="285"/>
    </location>
</feature>
<evidence type="ECO:0000256" key="3">
    <source>
        <dbReference type="ARBA" id="ARBA00023027"/>
    </source>
</evidence>
<organism evidence="7 8">
    <name type="scientific">Microlunatus spumicola</name>
    <dbReference type="NCBI Taxonomy" id="81499"/>
    <lineage>
        <taxon>Bacteria</taxon>
        <taxon>Bacillati</taxon>
        <taxon>Actinomycetota</taxon>
        <taxon>Actinomycetes</taxon>
        <taxon>Propionibacteriales</taxon>
        <taxon>Propionibacteriaceae</taxon>
        <taxon>Microlunatus</taxon>
    </lineage>
</organism>
<protein>
    <submittedName>
        <fullName evidence="7">C-terminal binding protein</fullName>
    </submittedName>
</protein>
<dbReference type="InterPro" id="IPR050418">
    <property type="entry name" value="D-iso_2-hydroxyacid_DH_PdxB"/>
</dbReference>
<proteinExistence type="inferred from homology"/>
<reference evidence="8" key="1">
    <citation type="journal article" date="2019" name="Int. J. Syst. Evol. Microbiol.">
        <title>The Global Catalogue of Microorganisms (GCM) 10K type strain sequencing project: providing services to taxonomists for standard genome sequencing and annotation.</title>
        <authorList>
            <consortium name="The Broad Institute Genomics Platform"/>
            <consortium name="The Broad Institute Genome Sequencing Center for Infectious Disease"/>
            <person name="Wu L."/>
            <person name="Ma J."/>
        </authorList>
    </citation>
    <scope>NUCLEOTIDE SEQUENCE [LARGE SCALE GENOMIC DNA]</scope>
    <source>
        <strain evidence="8">JCM 16540</strain>
    </source>
</reference>
<dbReference type="RefSeq" id="WP_204911576.1">
    <property type="nucleotide sequence ID" value="NZ_BAAAYR010000001.1"/>
</dbReference>
<dbReference type="PANTHER" id="PTHR43761">
    <property type="entry name" value="D-ISOMER SPECIFIC 2-HYDROXYACID DEHYDROGENASE FAMILY PROTEIN (AFU_ORTHOLOGUE AFUA_1G13630)"/>
    <property type="match status" value="1"/>
</dbReference>
<dbReference type="CDD" id="cd05299">
    <property type="entry name" value="CtBP_dh"/>
    <property type="match status" value="1"/>
</dbReference>
<dbReference type="InterPro" id="IPR006140">
    <property type="entry name" value="D-isomer_DH_NAD-bd"/>
</dbReference>
<comment type="caution">
    <text evidence="7">The sequence shown here is derived from an EMBL/GenBank/DDBJ whole genome shotgun (WGS) entry which is preliminary data.</text>
</comment>
<sequence>MTRFVVTDHAFVDVTHERAAAEQVGAELAVHQCTGADETTEAVRGADVAFVNFAPMGAEQLAALAPGATVIRYGVGYDNVDVEAATRLGVHVANVPDYGVDTVADHAAALMLSLLRRIPFYDAGIRARTWVLPGDAGPVPSFTSTTVGLLGAGRIACSLADRLRPFGFRLIAHDPYADADVVAAHGLTLVDLDTLLAESHGISLHVPVTPATHRLVDAGLLARVRPGCVLVNTSRGALVDEAALAEALAEGRVGGAGLDVFDPEPLAADSPLRTTPNVLFSPHAAFYSESSLDNLQRLAAEEAVRAALGQPLRCSVNPDVDPDPKEQK</sequence>
<feature type="domain" description="D-isomer specific 2-hydroxyacid dehydrogenase catalytic" evidence="5">
    <location>
        <begin position="22"/>
        <end position="317"/>
    </location>
</feature>
<evidence type="ECO:0000313" key="7">
    <source>
        <dbReference type="EMBL" id="GAA3560247.1"/>
    </source>
</evidence>
<dbReference type="Pfam" id="PF00389">
    <property type="entry name" value="2-Hacid_dh"/>
    <property type="match status" value="1"/>
</dbReference>
<evidence type="ECO:0000256" key="4">
    <source>
        <dbReference type="RuleBase" id="RU003719"/>
    </source>
</evidence>
<accession>A0ABP6X687</accession>
<evidence type="ECO:0000313" key="8">
    <source>
        <dbReference type="Proteomes" id="UP001500767"/>
    </source>
</evidence>
<dbReference type="InterPro" id="IPR029753">
    <property type="entry name" value="D-isomer_DH_CS"/>
</dbReference>
<dbReference type="InterPro" id="IPR036291">
    <property type="entry name" value="NAD(P)-bd_dom_sf"/>
</dbReference>
<keyword evidence="2 4" id="KW-0560">Oxidoreductase</keyword>
<dbReference type="Pfam" id="PF02826">
    <property type="entry name" value="2-Hacid_dh_C"/>
    <property type="match status" value="1"/>
</dbReference>
<evidence type="ECO:0000259" key="5">
    <source>
        <dbReference type="Pfam" id="PF00389"/>
    </source>
</evidence>
<evidence type="ECO:0000256" key="1">
    <source>
        <dbReference type="ARBA" id="ARBA00005854"/>
    </source>
</evidence>
<name>A0ABP6X687_9ACTN</name>
<comment type="similarity">
    <text evidence="1 4">Belongs to the D-isomer specific 2-hydroxyacid dehydrogenase family.</text>
</comment>
<gene>
    <name evidence="7" type="ORF">GCM10022197_14640</name>
</gene>
<dbReference type="Gene3D" id="3.40.50.720">
    <property type="entry name" value="NAD(P)-binding Rossmann-like Domain"/>
    <property type="match status" value="2"/>
</dbReference>
<dbReference type="SUPFAM" id="SSF52283">
    <property type="entry name" value="Formate/glycerate dehydrogenase catalytic domain-like"/>
    <property type="match status" value="1"/>
</dbReference>
<dbReference type="Proteomes" id="UP001500767">
    <property type="component" value="Unassembled WGS sequence"/>
</dbReference>
<dbReference type="EMBL" id="BAAAYR010000001">
    <property type="protein sequence ID" value="GAA3560247.1"/>
    <property type="molecule type" value="Genomic_DNA"/>
</dbReference>